<protein>
    <submittedName>
        <fullName evidence="7">Predicted protein</fullName>
    </submittedName>
</protein>
<dbReference type="Gene3D" id="3.60.130.30">
    <property type="match status" value="1"/>
</dbReference>
<name>B0DL34_LACBS</name>
<keyword evidence="5" id="KW-0408">Iron</keyword>
<dbReference type="HOGENOM" id="CLU_039070_0_1_1"/>
<dbReference type="EMBL" id="DS547116">
    <property type="protein sequence ID" value="EDR04756.1"/>
    <property type="molecule type" value="Genomic_DNA"/>
</dbReference>
<dbReference type="GO" id="GO:0046872">
    <property type="term" value="F:metal ion binding"/>
    <property type="evidence" value="ECO:0007669"/>
    <property type="project" value="UniProtKB-KW"/>
</dbReference>
<evidence type="ECO:0000256" key="4">
    <source>
        <dbReference type="ARBA" id="ARBA00023002"/>
    </source>
</evidence>
<dbReference type="InParanoid" id="B0DL34"/>
<reference evidence="7 8" key="1">
    <citation type="journal article" date="2008" name="Nature">
        <title>The genome of Laccaria bicolor provides insights into mycorrhizal symbiosis.</title>
        <authorList>
            <person name="Martin F."/>
            <person name="Aerts A."/>
            <person name="Ahren D."/>
            <person name="Brun A."/>
            <person name="Danchin E.G.J."/>
            <person name="Duchaussoy F."/>
            <person name="Gibon J."/>
            <person name="Kohler A."/>
            <person name="Lindquist E."/>
            <person name="Pereda V."/>
            <person name="Salamov A."/>
            <person name="Shapiro H.J."/>
            <person name="Wuyts J."/>
            <person name="Blaudez D."/>
            <person name="Buee M."/>
            <person name="Brokstein P."/>
            <person name="Canbaeck B."/>
            <person name="Cohen D."/>
            <person name="Courty P.E."/>
            <person name="Coutinho P.M."/>
            <person name="Delaruelle C."/>
            <person name="Detter J.C."/>
            <person name="Deveau A."/>
            <person name="DiFazio S."/>
            <person name="Duplessis S."/>
            <person name="Fraissinet-Tachet L."/>
            <person name="Lucic E."/>
            <person name="Frey-Klett P."/>
            <person name="Fourrey C."/>
            <person name="Feussner I."/>
            <person name="Gay G."/>
            <person name="Grimwood J."/>
            <person name="Hoegger P.J."/>
            <person name="Jain P."/>
            <person name="Kilaru S."/>
            <person name="Labbe J."/>
            <person name="Lin Y.C."/>
            <person name="Legue V."/>
            <person name="Le Tacon F."/>
            <person name="Marmeisse R."/>
            <person name="Melayah D."/>
            <person name="Montanini B."/>
            <person name="Muratet M."/>
            <person name="Nehls U."/>
            <person name="Niculita-Hirzel H."/>
            <person name="Oudot-Le Secq M.P."/>
            <person name="Peter M."/>
            <person name="Quesneville H."/>
            <person name="Rajashekar B."/>
            <person name="Reich M."/>
            <person name="Rouhier N."/>
            <person name="Schmutz J."/>
            <person name="Yin T."/>
            <person name="Chalot M."/>
            <person name="Henrissat B."/>
            <person name="Kuees U."/>
            <person name="Lucas S."/>
            <person name="Van de Peer Y."/>
            <person name="Podila G.K."/>
            <person name="Polle A."/>
            <person name="Pukkila P.J."/>
            <person name="Richardson P.M."/>
            <person name="Rouze P."/>
            <person name="Sanders I.R."/>
            <person name="Stajich J.E."/>
            <person name="Tunlid A."/>
            <person name="Tuskan G."/>
            <person name="Grigoriev I.V."/>
        </authorList>
    </citation>
    <scope>NUCLEOTIDE SEQUENCE [LARGE SCALE GENOMIC DNA]</scope>
    <source>
        <strain evidence="8">S238N-H82 / ATCC MYA-4686</strain>
    </source>
</reference>
<dbReference type="InterPro" id="IPR024779">
    <property type="entry name" value="2OGFeDO_JBP1/TET_oxygenase_dom"/>
</dbReference>
<keyword evidence="3" id="KW-0223">Dioxygenase</keyword>
<gene>
    <name evidence="7" type="ORF">LACBIDRAFT_330369</name>
</gene>
<dbReference type="GeneID" id="6080244"/>
<sequence length="377" mass="42506">MGWFGICLTSFQEHARYVTMAAGCTISNPVQLQIWKFLKILESALTIDDKATTNWRNHKMHYRPAEQCQQLKPGTSSEFKLEVSAQMKRGAVGAQWSLEMQESSALIGAILSIIHPQLYEQGMEALRRLETENGFVDDEEELYTALKHWTPPFSALSVISNRSTPVHRDTKGRNEWIDVLVPLGEKDSTGIMDFPGLGISIKYNPSTIVGVAGKVISHGAVFEGGERGCISYYMRNKVHERLGVPAGTWMNTKLAPVGHNGAGASSSTWCWRLLVTRQANHNHLRSHQCWSVLMLANSSPWRTQEKPVHQNLNGLYVVSELVLFHATTKKEVLDPHLCAMNLCCCCGRMHWQNWNASLIVLDFHVGFTVWLNSRRYQ</sequence>
<evidence type="ECO:0000313" key="8">
    <source>
        <dbReference type="Proteomes" id="UP000001194"/>
    </source>
</evidence>
<dbReference type="AlphaFoldDB" id="B0DL34"/>
<accession>B0DL34</accession>
<comment type="cofactor">
    <cofactor evidence="1">
        <name>Fe(2+)</name>
        <dbReference type="ChEBI" id="CHEBI:29033"/>
    </cofactor>
</comment>
<keyword evidence="8" id="KW-1185">Reference proteome</keyword>
<evidence type="ECO:0000256" key="3">
    <source>
        <dbReference type="ARBA" id="ARBA00022964"/>
    </source>
</evidence>
<evidence type="ECO:0000256" key="5">
    <source>
        <dbReference type="ARBA" id="ARBA00023004"/>
    </source>
</evidence>
<keyword evidence="2" id="KW-0479">Metal-binding</keyword>
<evidence type="ECO:0000256" key="2">
    <source>
        <dbReference type="ARBA" id="ARBA00022723"/>
    </source>
</evidence>
<proteinExistence type="predicted"/>
<organism evidence="8">
    <name type="scientific">Laccaria bicolor (strain S238N-H82 / ATCC MYA-4686)</name>
    <name type="common">Bicoloured deceiver</name>
    <name type="synonym">Laccaria laccata var. bicolor</name>
    <dbReference type="NCBI Taxonomy" id="486041"/>
    <lineage>
        <taxon>Eukaryota</taxon>
        <taxon>Fungi</taxon>
        <taxon>Dikarya</taxon>
        <taxon>Basidiomycota</taxon>
        <taxon>Agaricomycotina</taxon>
        <taxon>Agaricomycetes</taxon>
        <taxon>Agaricomycetidae</taxon>
        <taxon>Agaricales</taxon>
        <taxon>Agaricineae</taxon>
        <taxon>Hydnangiaceae</taxon>
        <taxon>Laccaria</taxon>
    </lineage>
</organism>
<dbReference type="RefSeq" id="XP_001884580.1">
    <property type="nucleotide sequence ID" value="XM_001884545.1"/>
</dbReference>
<dbReference type="GO" id="GO:0051213">
    <property type="term" value="F:dioxygenase activity"/>
    <property type="evidence" value="ECO:0007669"/>
    <property type="project" value="UniProtKB-KW"/>
</dbReference>
<dbReference type="Pfam" id="PF12851">
    <property type="entry name" value="Tet_JBP"/>
    <property type="match status" value="1"/>
</dbReference>
<evidence type="ECO:0000259" key="6">
    <source>
        <dbReference type="Pfam" id="PF12851"/>
    </source>
</evidence>
<dbReference type="OrthoDB" id="3200752at2759"/>
<evidence type="ECO:0000313" key="7">
    <source>
        <dbReference type="EMBL" id="EDR04756.1"/>
    </source>
</evidence>
<dbReference type="KEGG" id="lbc:LACBIDRAFT_330369"/>
<feature type="domain" description="2OGFeDO JBP1/TET oxygenase" evidence="6">
    <location>
        <begin position="99"/>
        <end position="235"/>
    </location>
</feature>
<keyword evidence="4" id="KW-0560">Oxidoreductase</keyword>
<dbReference type="Proteomes" id="UP000001194">
    <property type="component" value="Unassembled WGS sequence"/>
</dbReference>
<dbReference type="STRING" id="486041.B0DL34"/>
<evidence type="ECO:0000256" key="1">
    <source>
        <dbReference type="ARBA" id="ARBA00001954"/>
    </source>
</evidence>